<evidence type="ECO:0000256" key="1">
    <source>
        <dbReference type="ARBA" id="ARBA00022723"/>
    </source>
</evidence>
<dbReference type="PANTHER" id="PTHR43048">
    <property type="entry name" value="METHYLMALONYL-COA EPIMERASE"/>
    <property type="match status" value="1"/>
</dbReference>
<proteinExistence type="predicted"/>
<gene>
    <name evidence="3" type="ORF">FGK64_15765</name>
</gene>
<protein>
    <submittedName>
        <fullName evidence="3">VOC family protein</fullName>
    </submittedName>
</protein>
<dbReference type="RefSeq" id="WP_138864788.1">
    <property type="nucleotide sequence ID" value="NZ_VCPC01000003.1"/>
</dbReference>
<reference evidence="3 4" key="1">
    <citation type="submission" date="2019-05" db="EMBL/GenBank/DDBJ databases">
        <title>Marivita sp. nov. isolated from sea sediment.</title>
        <authorList>
            <person name="Kim W."/>
        </authorList>
    </citation>
    <scope>NUCLEOTIDE SEQUENCE [LARGE SCALE GENOMIC DNA]</scope>
    <source>
        <strain evidence="3 4">CAU 1492</strain>
    </source>
</reference>
<dbReference type="PROSITE" id="PS51819">
    <property type="entry name" value="VOC"/>
    <property type="match status" value="1"/>
</dbReference>
<dbReference type="SUPFAM" id="SSF54593">
    <property type="entry name" value="Glyoxalase/Bleomycin resistance protein/Dihydroxybiphenyl dioxygenase"/>
    <property type="match status" value="1"/>
</dbReference>
<dbReference type="InterPro" id="IPR004360">
    <property type="entry name" value="Glyas_Fos-R_dOase_dom"/>
</dbReference>
<dbReference type="CDD" id="cd06587">
    <property type="entry name" value="VOC"/>
    <property type="match status" value="1"/>
</dbReference>
<feature type="domain" description="VOC" evidence="2">
    <location>
        <begin position="5"/>
        <end position="126"/>
    </location>
</feature>
<evidence type="ECO:0000313" key="4">
    <source>
        <dbReference type="Proteomes" id="UP001191082"/>
    </source>
</evidence>
<organism evidence="3 4">
    <name type="scientific">Arenibacterium halophilum</name>
    <dbReference type="NCBI Taxonomy" id="2583821"/>
    <lineage>
        <taxon>Bacteria</taxon>
        <taxon>Pseudomonadati</taxon>
        <taxon>Pseudomonadota</taxon>
        <taxon>Alphaproteobacteria</taxon>
        <taxon>Rhodobacterales</taxon>
        <taxon>Paracoccaceae</taxon>
        <taxon>Arenibacterium</taxon>
    </lineage>
</organism>
<accession>A0ABY2X7G3</accession>
<dbReference type="Pfam" id="PF00903">
    <property type="entry name" value="Glyoxalase"/>
    <property type="match status" value="1"/>
</dbReference>
<dbReference type="Gene3D" id="3.10.180.10">
    <property type="entry name" value="2,3-Dihydroxybiphenyl 1,2-Dioxygenase, domain 1"/>
    <property type="match status" value="1"/>
</dbReference>
<evidence type="ECO:0000259" key="2">
    <source>
        <dbReference type="PROSITE" id="PS51819"/>
    </source>
</evidence>
<dbReference type="InterPro" id="IPR029068">
    <property type="entry name" value="Glyas_Bleomycin-R_OHBP_Dase"/>
</dbReference>
<sequence length="130" mass="14512">MAQARLEHTNITVSDPKRTAAWLTEVFGWHIRWQGPAMQTGYTVHVGSADSYVALFSYGGSKPRQEDSYRTIGGLNHIAVFTDDIDAVETRVKAAGFTPVNHADYAPGRRFYFHDQDGIEWEVASHQVAS</sequence>
<dbReference type="PANTHER" id="PTHR43048:SF6">
    <property type="entry name" value="BLR8189 PROTEIN"/>
    <property type="match status" value="1"/>
</dbReference>
<name>A0ABY2X7G3_9RHOB</name>
<dbReference type="InterPro" id="IPR051785">
    <property type="entry name" value="MMCE/EMCE_epimerase"/>
</dbReference>
<keyword evidence="1" id="KW-0479">Metal-binding</keyword>
<dbReference type="Proteomes" id="UP001191082">
    <property type="component" value="Unassembled WGS sequence"/>
</dbReference>
<dbReference type="EMBL" id="VCPC01000003">
    <property type="protein sequence ID" value="TMV11725.1"/>
    <property type="molecule type" value="Genomic_DNA"/>
</dbReference>
<evidence type="ECO:0000313" key="3">
    <source>
        <dbReference type="EMBL" id="TMV11725.1"/>
    </source>
</evidence>
<keyword evidence="4" id="KW-1185">Reference proteome</keyword>
<comment type="caution">
    <text evidence="3">The sequence shown here is derived from an EMBL/GenBank/DDBJ whole genome shotgun (WGS) entry which is preliminary data.</text>
</comment>
<dbReference type="InterPro" id="IPR037523">
    <property type="entry name" value="VOC_core"/>
</dbReference>